<feature type="compositionally biased region" description="Basic residues" evidence="1">
    <location>
        <begin position="1"/>
        <end position="11"/>
    </location>
</feature>
<name>A0A507CT49_9FUNG</name>
<comment type="caution">
    <text evidence="2">The sequence shown here is derived from an EMBL/GenBank/DDBJ whole genome shotgun (WGS) entry which is preliminary data.</text>
</comment>
<dbReference type="VEuPathDB" id="FungiDB:SeMB42_g05178"/>
<protein>
    <submittedName>
        <fullName evidence="2">Uncharacterized protein</fullName>
    </submittedName>
</protein>
<dbReference type="Proteomes" id="UP000317494">
    <property type="component" value="Unassembled WGS sequence"/>
</dbReference>
<feature type="compositionally biased region" description="Polar residues" evidence="1">
    <location>
        <begin position="13"/>
        <end position="34"/>
    </location>
</feature>
<organism evidence="2 3">
    <name type="scientific">Synchytrium endobioticum</name>
    <dbReference type="NCBI Taxonomy" id="286115"/>
    <lineage>
        <taxon>Eukaryota</taxon>
        <taxon>Fungi</taxon>
        <taxon>Fungi incertae sedis</taxon>
        <taxon>Chytridiomycota</taxon>
        <taxon>Chytridiomycota incertae sedis</taxon>
        <taxon>Chytridiomycetes</taxon>
        <taxon>Synchytriales</taxon>
        <taxon>Synchytriaceae</taxon>
        <taxon>Synchytrium</taxon>
    </lineage>
</organism>
<dbReference type="EMBL" id="QEAN01000236">
    <property type="protein sequence ID" value="TPX42337.1"/>
    <property type="molecule type" value="Genomic_DNA"/>
</dbReference>
<evidence type="ECO:0000313" key="3">
    <source>
        <dbReference type="Proteomes" id="UP000317494"/>
    </source>
</evidence>
<sequence length="110" mass="12388">MSGNPHAHRLTRILNSTAESTPFRSDTTSGSSCDISHPEEPRNTDYQISVSQVLTCPRSTASFESPIRSGERAWYAYTRKPSPSHLDSVFCIFPYRRTRLIKHATSSNNQ</sequence>
<accession>A0A507CT49</accession>
<feature type="region of interest" description="Disordered" evidence="1">
    <location>
        <begin position="1"/>
        <end position="45"/>
    </location>
</feature>
<reference evidence="2 3" key="1">
    <citation type="journal article" date="2019" name="Sci. Rep.">
        <title>Comparative genomics of chytrid fungi reveal insights into the obligate biotrophic and pathogenic lifestyle of Synchytrium endobioticum.</title>
        <authorList>
            <person name="van de Vossenberg B.T.L.H."/>
            <person name="Warris S."/>
            <person name="Nguyen H.D.T."/>
            <person name="van Gent-Pelzer M.P.E."/>
            <person name="Joly D.L."/>
            <person name="van de Geest H.C."/>
            <person name="Bonants P.J.M."/>
            <person name="Smith D.S."/>
            <person name="Levesque C.A."/>
            <person name="van der Lee T.A.J."/>
        </authorList>
    </citation>
    <scope>NUCLEOTIDE SEQUENCE [LARGE SCALE GENOMIC DNA]</scope>
    <source>
        <strain evidence="2 3">MB42</strain>
    </source>
</reference>
<proteinExistence type="predicted"/>
<evidence type="ECO:0000313" key="2">
    <source>
        <dbReference type="EMBL" id="TPX42337.1"/>
    </source>
</evidence>
<keyword evidence="3" id="KW-1185">Reference proteome</keyword>
<dbReference type="AlphaFoldDB" id="A0A507CT49"/>
<gene>
    <name evidence="2" type="ORF">SeMB42_g05178</name>
</gene>
<evidence type="ECO:0000256" key="1">
    <source>
        <dbReference type="SAM" id="MobiDB-lite"/>
    </source>
</evidence>